<proteinExistence type="predicted"/>
<organism evidence="1 2">
    <name type="scientific">BD1-7 clade bacterium</name>
    <dbReference type="NCBI Taxonomy" id="2029982"/>
    <lineage>
        <taxon>Bacteria</taxon>
        <taxon>Pseudomonadati</taxon>
        <taxon>Pseudomonadota</taxon>
        <taxon>Gammaproteobacteria</taxon>
        <taxon>Cellvibrionales</taxon>
        <taxon>Spongiibacteraceae</taxon>
        <taxon>BD1-7 clade</taxon>
    </lineage>
</organism>
<protein>
    <submittedName>
        <fullName evidence="1">Uncharacterized protein</fullName>
    </submittedName>
</protein>
<dbReference type="AlphaFoldDB" id="A0A5S9Q351"/>
<name>A0A5S9Q351_9GAMM</name>
<sequence length="74" mass="8597">MSTINYQSTENNNIINLAFAEQETEKLMSNLSSRKLWDILDSTTAANRRIAEAVKKELTRRNAFTHQQKFTEPH</sequence>
<evidence type="ECO:0000313" key="1">
    <source>
        <dbReference type="EMBL" id="CAA0112092.1"/>
    </source>
</evidence>
<dbReference type="EMBL" id="CACSII010000016">
    <property type="protein sequence ID" value="CAA0112092.1"/>
    <property type="molecule type" value="Genomic_DNA"/>
</dbReference>
<reference evidence="1 2" key="1">
    <citation type="submission" date="2019-11" db="EMBL/GenBank/DDBJ databases">
        <authorList>
            <person name="Holert J."/>
        </authorList>
    </citation>
    <scope>NUCLEOTIDE SEQUENCE [LARGE SCALE GENOMIC DNA]</scope>
    <source>
        <strain evidence="1">BC5_2</strain>
    </source>
</reference>
<gene>
    <name evidence="1" type="ORF">DPBNPPHM_01561</name>
</gene>
<dbReference type="Proteomes" id="UP000434580">
    <property type="component" value="Unassembled WGS sequence"/>
</dbReference>
<evidence type="ECO:0000313" key="2">
    <source>
        <dbReference type="Proteomes" id="UP000434580"/>
    </source>
</evidence>
<dbReference type="OrthoDB" id="9870820at2"/>
<accession>A0A5S9Q351</accession>